<protein>
    <submittedName>
        <fullName evidence="2">Hypothethical protein, bacterial regulatory protein domain, LuxR family (Modular protein)</fullName>
    </submittedName>
</protein>
<feature type="region of interest" description="Disordered" evidence="1">
    <location>
        <begin position="70"/>
        <end position="95"/>
    </location>
</feature>
<dbReference type="SUPFAM" id="SSF46894">
    <property type="entry name" value="C-terminal effector domain of the bipartite response regulators"/>
    <property type="match status" value="1"/>
</dbReference>
<accession>A0A0S4W9I1</accession>
<dbReference type="InterPro" id="IPR036388">
    <property type="entry name" value="WH-like_DNA-bd_sf"/>
</dbReference>
<dbReference type="EMBL" id="LN899827">
    <property type="protein sequence ID" value="CUV43119.1"/>
    <property type="molecule type" value="Genomic_DNA"/>
</dbReference>
<name>A0A0S4W9I1_RALSL</name>
<dbReference type="GO" id="GO:0003677">
    <property type="term" value="F:DNA binding"/>
    <property type="evidence" value="ECO:0007669"/>
    <property type="project" value="InterPro"/>
</dbReference>
<sequence>MRARWVLRCCLDGLSVTGIAGRFARSVKAIRLQKRCIFRKLGLRTDTGRFRIRHALEGQASAVPPAAFGEALRGGGRRPSGACPIPSRRRRRPGTHPVCAGVGAMRCAARAAGGFPTA</sequence>
<proteinExistence type="predicted"/>
<reference evidence="2" key="1">
    <citation type="submission" date="2015-10" db="EMBL/GenBank/DDBJ databases">
        <authorList>
            <person name="Gilbert D.G."/>
        </authorList>
    </citation>
    <scope>NUCLEOTIDE SEQUENCE</scope>
    <source>
        <strain evidence="2">Phyl III-seqv23</strain>
    </source>
</reference>
<gene>
    <name evidence="2" type="ORF">TO10_v1_10020</name>
</gene>
<dbReference type="Gene3D" id="1.10.10.10">
    <property type="entry name" value="Winged helix-like DNA-binding domain superfamily/Winged helix DNA-binding domain"/>
    <property type="match status" value="1"/>
</dbReference>
<dbReference type="InterPro" id="IPR016032">
    <property type="entry name" value="Sig_transdc_resp-reg_C-effctor"/>
</dbReference>
<organism evidence="2">
    <name type="scientific">Ralstonia solanacearum</name>
    <name type="common">Pseudomonas solanacearum</name>
    <dbReference type="NCBI Taxonomy" id="305"/>
    <lineage>
        <taxon>Bacteria</taxon>
        <taxon>Pseudomonadati</taxon>
        <taxon>Pseudomonadota</taxon>
        <taxon>Betaproteobacteria</taxon>
        <taxon>Burkholderiales</taxon>
        <taxon>Burkholderiaceae</taxon>
        <taxon>Ralstonia</taxon>
        <taxon>Ralstonia solanacearum species complex</taxon>
    </lineage>
</organism>
<dbReference type="GO" id="GO:0006355">
    <property type="term" value="P:regulation of DNA-templated transcription"/>
    <property type="evidence" value="ECO:0007669"/>
    <property type="project" value="InterPro"/>
</dbReference>
<evidence type="ECO:0000313" key="2">
    <source>
        <dbReference type="EMBL" id="CUV43119.1"/>
    </source>
</evidence>
<evidence type="ECO:0000256" key="1">
    <source>
        <dbReference type="SAM" id="MobiDB-lite"/>
    </source>
</evidence>
<dbReference type="AlphaFoldDB" id="A0A0S4W9I1"/>